<feature type="domain" description="PIPK" evidence="4">
    <location>
        <begin position="108"/>
        <end position="482"/>
    </location>
</feature>
<evidence type="ECO:0000313" key="5">
    <source>
        <dbReference type="EMBL" id="KOO25000.1"/>
    </source>
</evidence>
<dbReference type="PROSITE" id="PS51455">
    <property type="entry name" value="PIPK"/>
    <property type="match status" value="1"/>
</dbReference>
<keyword evidence="2 5" id="KW-0418">Kinase</keyword>
<keyword evidence="6" id="KW-1185">Reference proteome</keyword>
<sequence length="483" mass="54491">MSSLEGEKQRKDLTEHFFKLDSDGDGQLNFDEFRNGLGTLGLDQSFVRILFNSFDKDGSGKIERNEFLASMAAMLNPADRDAQIQLAFDAYDTNKDGRLVLPEVYHVISSLFATMEKMGIRDHMSASAEDTARELFRCMDIDNKGYVTKEDYAYLATHNPDMLKKDTTVNFKDYAPLAFRRVRQLFGISDSVYMLSLGPEQILGELLLGTIGSLSELFSEGKSGSFFYFSNDGRYLIKTIPHRELRSLIHILPQYVVHVESQPHTLLPRFMGAHRLMLPHGHSKRVRKVHFIVMTNVFNTSRAIHHRYDLKGSTQGRTTGEKVLKKHPDMVRSDLNFLRAVYTMDYSMLIGVGIEMVSCVAAGGLSASPVLPPVSDSPFKIRRTGGQTIAGKQGPPWTDFDDGAMEALLEMAPDAGVVDGRFVPEPAIYFIGIIDILTDWTCAKASENWFKTLQHPHTPSVHSCVPPRRYADRFERAMRKWFA</sequence>
<dbReference type="InterPro" id="IPR027483">
    <property type="entry name" value="PInositol-4-P-4/5-kinase_C_sf"/>
</dbReference>
<dbReference type="Pfam" id="PF01504">
    <property type="entry name" value="PIP5K"/>
    <property type="match status" value="1"/>
</dbReference>
<keyword evidence="2" id="KW-0808">Transferase</keyword>
<keyword evidence="2" id="KW-0547">Nucleotide-binding</keyword>
<feature type="domain" description="EF-hand" evidence="3">
    <location>
        <begin position="79"/>
        <end position="114"/>
    </location>
</feature>
<evidence type="ECO:0000313" key="6">
    <source>
        <dbReference type="Proteomes" id="UP000037460"/>
    </source>
</evidence>
<evidence type="ECO:0000259" key="3">
    <source>
        <dbReference type="PROSITE" id="PS50222"/>
    </source>
</evidence>
<organism evidence="5 6">
    <name type="scientific">Chrysochromulina tobinii</name>
    <dbReference type="NCBI Taxonomy" id="1460289"/>
    <lineage>
        <taxon>Eukaryota</taxon>
        <taxon>Haptista</taxon>
        <taxon>Haptophyta</taxon>
        <taxon>Prymnesiophyceae</taxon>
        <taxon>Prymnesiales</taxon>
        <taxon>Chrysochromulinaceae</taxon>
        <taxon>Chrysochromulina</taxon>
    </lineage>
</organism>
<dbReference type="Pfam" id="PF13499">
    <property type="entry name" value="EF-hand_7"/>
    <property type="match status" value="2"/>
</dbReference>
<dbReference type="PANTHER" id="PTHR23086:SF8">
    <property type="entry name" value="PHOSPHATIDYLINOSITOL 5-PHOSPHATE 4-KINASE, ISOFORM A"/>
    <property type="match status" value="1"/>
</dbReference>
<dbReference type="InterPro" id="IPR027484">
    <property type="entry name" value="PInositol-4-P-5-kinase_N"/>
</dbReference>
<dbReference type="PANTHER" id="PTHR23086">
    <property type="entry name" value="PHOSPHATIDYLINOSITOL-4-PHOSPHATE 5-KINASE"/>
    <property type="match status" value="1"/>
</dbReference>
<reference evidence="6" key="1">
    <citation type="journal article" date="2015" name="PLoS Genet.">
        <title>Genome Sequence and Transcriptome Analyses of Chrysochromulina tobin: Metabolic Tools for Enhanced Algal Fitness in the Prominent Order Prymnesiales (Haptophyceae).</title>
        <authorList>
            <person name="Hovde B.T."/>
            <person name="Deodato C.R."/>
            <person name="Hunsperger H.M."/>
            <person name="Ryken S.A."/>
            <person name="Yost W."/>
            <person name="Jha R.K."/>
            <person name="Patterson J."/>
            <person name="Monnat R.J. Jr."/>
            <person name="Barlow S.B."/>
            <person name="Starkenburg S.R."/>
            <person name="Cattolico R.A."/>
        </authorList>
    </citation>
    <scope>NUCLEOTIDE SEQUENCE</scope>
    <source>
        <strain evidence="6">CCMP291</strain>
    </source>
</reference>
<dbReference type="SUPFAM" id="SSF56104">
    <property type="entry name" value="SAICAR synthase-like"/>
    <property type="match status" value="1"/>
</dbReference>
<evidence type="ECO:0000256" key="1">
    <source>
        <dbReference type="ARBA" id="ARBA00022837"/>
    </source>
</evidence>
<dbReference type="SMART" id="SM00330">
    <property type="entry name" value="PIPKc"/>
    <property type="match status" value="1"/>
</dbReference>
<dbReference type="GO" id="GO:0016308">
    <property type="term" value="F:1-phosphatidylinositol-4-phosphate 5-kinase activity"/>
    <property type="evidence" value="ECO:0007669"/>
    <property type="project" value="TreeGrafter"/>
</dbReference>
<dbReference type="Gene3D" id="3.30.800.10">
    <property type="entry name" value="Phosphatidylinositol Phosphate Kinase II Beta"/>
    <property type="match status" value="1"/>
</dbReference>
<dbReference type="InterPro" id="IPR002048">
    <property type="entry name" value="EF_hand_dom"/>
</dbReference>
<dbReference type="InterPro" id="IPR002498">
    <property type="entry name" value="PInositol-4-P-4/5-kinase_core"/>
</dbReference>
<evidence type="ECO:0000259" key="4">
    <source>
        <dbReference type="PROSITE" id="PS51455"/>
    </source>
</evidence>
<accession>A0A0M0JEZ8</accession>
<dbReference type="Gene3D" id="3.30.810.10">
    <property type="entry name" value="2-Layer Sandwich"/>
    <property type="match status" value="1"/>
</dbReference>
<keyword evidence="1" id="KW-0106">Calcium</keyword>
<dbReference type="SUPFAM" id="SSF47473">
    <property type="entry name" value="EF-hand"/>
    <property type="match status" value="1"/>
</dbReference>
<dbReference type="OrthoDB" id="20783at2759"/>
<dbReference type="PROSITE" id="PS50222">
    <property type="entry name" value="EF_HAND_2"/>
    <property type="match status" value="4"/>
</dbReference>
<dbReference type="GO" id="GO:0046854">
    <property type="term" value="P:phosphatidylinositol phosphate biosynthetic process"/>
    <property type="evidence" value="ECO:0007669"/>
    <property type="project" value="TreeGrafter"/>
</dbReference>
<dbReference type="GO" id="GO:0005886">
    <property type="term" value="C:plasma membrane"/>
    <property type="evidence" value="ECO:0007669"/>
    <property type="project" value="TreeGrafter"/>
</dbReference>
<comment type="caution">
    <text evidence="5">The sequence shown here is derived from an EMBL/GenBank/DDBJ whole genome shotgun (WGS) entry which is preliminary data.</text>
</comment>
<dbReference type="CDD" id="cd00139">
    <property type="entry name" value="PIPKc"/>
    <property type="match status" value="1"/>
</dbReference>
<dbReference type="GO" id="GO:0005509">
    <property type="term" value="F:calcium ion binding"/>
    <property type="evidence" value="ECO:0007669"/>
    <property type="project" value="InterPro"/>
</dbReference>
<dbReference type="EMBL" id="JWZX01003029">
    <property type="protein sequence ID" value="KOO25000.1"/>
    <property type="molecule type" value="Genomic_DNA"/>
</dbReference>
<dbReference type="InterPro" id="IPR011992">
    <property type="entry name" value="EF-hand-dom_pair"/>
</dbReference>
<proteinExistence type="predicted"/>
<dbReference type="SMART" id="SM00054">
    <property type="entry name" value="EFh"/>
    <property type="match status" value="4"/>
</dbReference>
<dbReference type="GO" id="GO:0005524">
    <property type="term" value="F:ATP binding"/>
    <property type="evidence" value="ECO:0007669"/>
    <property type="project" value="UniProtKB-UniRule"/>
</dbReference>
<dbReference type="AlphaFoldDB" id="A0A0M0JEZ8"/>
<dbReference type="Gene3D" id="1.10.238.10">
    <property type="entry name" value="EF-hand"/>
    <property type="match status" value="1"/>
</dbReference>
<feature type="domain" description="EF-hand" evidence="3">
    <location>
        <begin position="127"/>
        <end position="162"/>
    </location>
</feature>
<dbReference type="PROSITE" id="PS00018">
    <property type="entry name" value="EF_HAND_1"/>
    <property type="match status" value="2"/>
</dbReference>
<gene>
    <name evidence="5" type="ORF">Ctob_006569</name>
</gene>
<dbReference type="CDD" id="cd00051">
    <property type="entry name" value="EFh"/>
    <property type="match status" value="2"/>
</dbReference>
<keyword evidence="2" id="KW-0067">ATP-binding</keyword>
<name>A0A0M0JEZ8_9EUKA</name>
<feature type="domain" description="EF-hand" evidence="3">
    <location>
        <begin position="8"/>
        <end position="43"/>
    </location>
</feature>
<dbReference type="Proteomes" id="UP000037460">
    <property type="component" value="Unassembled WGS sequence"/>
</dbReference>
<feature type="domain" description="EF-hand" evidence="3">
    <location>
        <begin position="47"/>
        <end position="77"/>
    </location>
</feature>
<dbReference type="InterPro" id="IPR023610">
    <property type="entry name" value="PInositol-4/5-P-5/4-kinase"/>
</dbReference>
<evidence type="ECO:0000256" key="2">
    <source>
        <dbReference type="PROSITE-ProRule" id="PRU00781"/>
    </source>
</evidence>
<dbReference type="InterPro" id="IPR018247">
    <property type="entry name" value="EF_Hand_1_Ca_BS"/>
</dbReference>
<protein>
    <submittedName>
        <fullName evidence="5">Phosphatidylinositol-4-phosphate 5-kinase</fullName>
    </submittedName>
</protein>